<evidence type="ECO:0000259" key="1">
    <source>
        <dbReference type="Pfam" id="PF13649"/>
    </source>
</evidence>
<keyword evidence="2" id="KW-0808">Transferase</keyword>
<evidence type="ECO:0000313" key="3">
    <source>
        <dbReference type="Proteomes" id="UP001597063"/>
    </source>
</evidence>
<dbReference type="CDD" id="cd02440">
    <property type="entry name" value="AdoMet_MTases"/>
    <property type="match status" value="1"/>
</dbReference>
<dbReference type="SUPFAM" id="SSF53335">
    <property type="entry name" value="S-adenosyl-L-methionine-dependent methyltransferases"/>
    <property type="match status" value="1"/>
</dbReference>
<sequence>MGDLAPIYRHADVYDAFYEGRGRAYESDARTLARQIRHRNAAASSLLDVACGTGRSLRWFAECFEHVEGIDIAPDMLRVARDRAPGVPLHRCDMRSFDLGRRFDAVTCLFSAIGYVGDAGQLESALCAFGRHLRPGGVLAVEPWYFPETALSDRVTGDLVTVGGRTISRMSHTVREGRLHRMAVHYLVGEEGTGVRHLTDRHLLSLFTRREYETAFARAGAATVEYLKTGPGRPGMFIGVME</sequence>
<accession>A0ABW2Y0Y7</accession>
<dbReference type="PANTHER" id="PTHR43464">
    <property type="entry name" value="METHYLTRANSFERASE"/>
    <property type="match status" value="1"/>
</dbReference>
<dbReference type="EMBL" id="JBHTGP010000038">
    <property type="protein sequence ID" value="MFD0692236.1"/>
    <property type="molecule type" value="Genomic_DNA"/>
</dbReference>
<gene>
    <name evidence="2" type="ORF">ACFQZM_47655</name>
</gene>
<reference evidence="3" key="1">
    <citation type="journal article" date="2019" name="Int. J. Syst. Evol. Microbiol.">
        <title>The Global Catalogue of Microorganisms (GCM) 10K type strain sequencing project: providing services to taxonomists for standard genome sequencing and annotation.</title>
        <authorList>
            <consortium name="The Broad Institute Genomics Platform"/>
            <consortium name="The Broad Institute Genome Sequencing Center for Infectious Disease"/>
            <person name="Wu L."/>
            <person name="Ma J."/>
        </authorList>
    </citation>
    <scope>NUCLEOTIDE SEQUENCE [LARGE SCALE GENOMIC DNA]</scope>
    <source>
        <strain evidence="3">JCM 9371</strain>
    </source>
</reference>
<dbReference type="PANTHER" id="PTHR43464:SF90">
    <property type="entry name" value="METHYLTRANSFERASE TYPE 11"/>
    <property type="match status" value="1"/>
</dbReference>
<dbReference type="Pfam" id="PF13649">
    <property type="entry name" value="Methyltransf_25"/>
    <property type="match status" value="1"/>
</dbReference>
<dbReference type="Gene3D" id="3.40.50.150">
    <property type="entry name" value="Vaccinia Virus protein VP39"/>
    <property type="match status" value="1"/>
</dbReference>
<keyword evidence="3" id="KW-1185">Reference proteome</keyword>
<name>A0ABW2Y0Y7_9ACTN</name>
<keyword evidence="2" id="KW-0489">Methyltransferase</keyword>
<dbReference type="Proteomes" id="UP001597063">
    <property type="component" value="Unassembled WGS sequence"/>
</dbReference>
<dbReference type="InterPro" id="IPR041698">
    <property type="entry name" value="Methyltransf_25"/>
</dbReference>
<comment type="caution">
    <text evidence="2">The sequence shown here is derived from an EMBL/GenBank/DDBJ whole genome shotgun (WGS) entry which is preliminary data.</text>
</comment>
<protein>
    <submittedName>
        <fullName evidence="2">Class I SAM-dependent DNA methyltransferase</fullName>
    </submittedName>
</protein>
<dbReference type="GO" id="GO:0008168">
    <property type="term" value="F:methyltransferase activity"/>
    <property type="evidence" value="ECO:0007669"/>
    <property type="project" value="UniProtKB-KW"/>
</dbReference>
<dbReference type="RefSeq" id="WP_131755971.1">
    <property type="nucleotide sequence ID" value="NZ_CAACUY010000010.1"/>
</dbReference>
<feature type="domain" description="Methyltransferase" evidence="1">
    <location>
        <begin position="47"/>
        <end position="137"/>
    </location>
</feature>
<evidence type="ECO:0000313" key="2">
    <source>
        <dbReference type="EMBL" id="MFD0692236.1"/>
    </source>
</evidence>
<dbReference type="Gene3D" id="2.20.130.10">
    <property type="entry name" value="CAC2371-like domains"/>
    <property type="match status" value="1"/>
</dbReference>
<dbReference type="GO" id="GO:0032259">
    <property type="term" value="P:methylation"/>
    <property type="evidence" value="ECO:0007669"/>
    <property type="project" value="UniProtKB-KW"/>
</dbReference>
<dbReference type="InterPro" id="IPR029063">
    <property type="entry name" value="SAM-dependent_MTases_sf"/>
</dbReference>
<proteinExistence type="predicted"/>
<organism evidence="2 3">
    <name type="scientific">Actinomadura fibrosa</name>
    <dbReference type="NCBI Taxonomy" id="111802"/>
    <lineage>
        <taxon>Bacteria</taxon>
        <taxon>Bacillati</taxon>
        <taxon>Actinomycetota</taxon>
        <taxon>Actinomycetes</taxon>
        <taxon>Streptosporangiales</taxon>
        <taxon>Thermomonosporaceae</taxon>
        <taxon>Actinomadura</taxon>
    </lineage>
</organism>